<dbReference type="GO" id="GO:0001522">
    <property type="term" value="P:pseudouridine synthesis"/>
    <property type="evidence" value="ECO:0007669"/>
    <property type="project" value="InterPro"/>
</dbReference>
<evidence type="ECO:0000313" key="2">
    <source>
        <dbReference type="Proteomes" id="UP000030649"/>
    </source>
</evidence>
<name>U1N2P0_9EURY</name>
<protein>
    <submittedName>
        <fullName evidence="1">RNA-binding protein involved in rRNA processing</fullName>
    </submittedName>
</protein>
<accession>U1N2P0</accession>
<dbReference type="AlphaFoldDB" id="U1N2P0"/>
<dbReference type="InterPro" id="IPR007504">
    <property type="entry name" value="H/ACA_rnp_Gar1/Naf1"/>
</dbReference>
<dbReference type="Proteomes" id="UP000030649">
    <property type="component" value="Unassembled WGS sequence"/>
</dbReference>
<dbReference type="EMBL" id="KE356560">
    <property type="protein sequence ID" value="ERG90775.1"/>
    <property type="molecule type" value="Genomic_DNA"/>
</dbReference>
<reference evidence="1 2" key="1">
    <citation type="journal article" date="2013" name="PLoS ONE">
        <title>Assembly-driven community genomics of a hypersaline microbial ecosystem.</title>
        <authorList>
            <person name="Podell S."/>
            <person name="Ugalde J.A."/>
            <person name="Narasingarao P."/>
            <person name="Banfield J.F."/>
            <person name="Heidelberg K.B."/>
            <person name="Allen E.E."/>
        </authorList>
    </citation>
    <scope>NUCLEOTIDE SEQUENCE [LARGE SCALE GENOMIC DNA]</scope>
    <source>
        <strain evidence="2">J07HQW1</strain>
    </source>
</reference>
<dbReference type="Pfam" id="PF04410">
    <property type="entry name" value="Gar1"/>
    <property type="match status" value="1"/>
</dbReference>
<dbReference type="STRING" id="1238424.J07HQW1_00803"/>
<dbReference type="InterPro" id="IPR009000">
    <property type="entry name" value="Transl_B-barrel_sf"/>
</dbReference>
<dbReference type="SUPFAM" id="SSF50447">
    <property type="entry name" value="Translation proteins"/>
    <property type="match status" value="1"/>
</dbReference>
<proteinExistence type="predicted"/>
<evidence type="ECO:0000313" key="1">
    <source>
        <dbReference type="EMBL" id="ERG90775.1"/>
    </source>
</evidence>
<dbReference type="NCBIfam" id="NF009628">
    <property type="entry name" value="PRK13149.1-2"/>
    <property type="match status" value="1"/>
</dbReference>
<dbReference type="HOGENOM" id="CLU_165884_3_1_2"/>
<dbReference type="Gene3D" id="2.40.10.230">
    <property type="entry name" value="Probable tRNA pseudouridine synthase domain"/>
    <property type="match status" value="1"/>
</dbReference>
<dbReference type="InterPro" id="IPR038664">
    <property type="entry name" value="Gar1/Naf1_Cbf5-bd_sf"/>
</dbReference>
<organism evidence="1 2">
    <name type="scientific">Haloquadratum walsbyi J07HQW1</name>
    <dbReference type="NCBI Taxonomy" id="1238424"/>
    <lineage>
        <taxon>Archaea</taxon>
        <taxon>Methanobacteriati</taxon>
        <taxon>Methanobacteriota</taxon>
        <taxon>Stenosarchaea group</taxon>
        <taxon>Halobacteria</taxon>
        <taxon>Halobacteriales</taxon>
        <taxon>Haloferacaceae</taxon>
        <taxon>Haloquadratum</taxon>
    </lineage>
</organism>
<gene>
    <name evidence="1" type="ORF">J07HQW1_00803</name>
</gene>
<dbReference type="GO" id="GO:0042254">
    <property type="term" value="P:ribosome biogenesis"/>
    <property type="evidence" value="ECO:0007669"/>
    <property type="project" value="InterPro"/>
</dbReference>
<sequence>MQRLGTITQHVQHLLIARCEDNMHEPPSIGAEAIDESLSTVGRVVDVFGPTSQPYIAITPAETHSPAALLGEKIYAR</sequence>